<dbReference type="PANTHER" id="PTHR13140">
    <property type="entry name" value="MYOSIN"/>
    <property type="match status" value="1"/>
</dbReference>
<comment type="similarity">
    <text evidence="6">Belongs to the TRAFAC class myosin-kinesin ATPase superfamily. Myosin family.</text>
</comment>
<reference evidence="9 10" key="1">
    <citation type="submission" date="2024-08" db="EMBL/GenBank/DDBJ databases">
        <title>Gnathostoma spinigerum genome.</title>
        <authorList>
            <person name="Gonzalez-Bertolin B."/>
            <person name="Monzon S."/>
            <person name="Zaballos A."/>
            <person name="Jimenez P."/>
            <person name="Dekumyoy P."/>
            <person name="Varona S."/>
            <person name="Cuesta I."/>
            <person name="Sumanam S."/>
            <person name="Adisakwattana P."/>
            <person name="Gasser R.B."/>
            <person name="Hernandez-Gonzalez A."/>
            <person name="Young N.D."/>
            <person name="Perteguer M.J."/>
        </authorList>
    </citation>
    <scope>NUCLEOTIDE SEQUENCE [LARGE SCALE GENOMIC DNA]</scope>
    <source>
        <strain evidence="9">AL3</strain>
        <tissue evidence="9">Liver</tissue>
    </source>
</reference>
<protein>
    <recommendedName>
        <fullName evidence="8">Myosin motor domain-containing protein</fullName>
    </recommendedName>
</protein>
<sequence>MMNIQSSGDSITLVVKTTPELAEFFDRSRSKSRSDEDSLLLPEVSSPSSQDIPEKDRYWLIHKNGYTLARLLEKTSTGSVKIAIGDAEMLVDVSDVDRANAIALDRAEDVTLLPYLNETSVLHVLRHRFGSSLLYTNVGPNNVICMAAEHQPTYYGRLITLFKGCRSSQMPPHIYATAQNVYRTMQMTGRDQCIVLTGVSGSGKSTQLQNICQYLCEVAGWLKSFPYTKIAASLGITEAFGNCAITSNENGSRFAQLYSLHFDTSAALRSAKIQVFLLESSRIARHPENESNFHVFYFLLEGAPPEMRKELNLDSITSCRFERDEDKKAAFQGWERLMAAFATLSITKEEIFTICSILAALLHLRHAEATQGSAQKAKFIRTNSANVAAALLGLCLEDLSAAVFRGNVPQLPIKNSINRFSMSNRSRNGQESLESFISCLYNALFASIVSLINRGLSSSNIGISSTISVVDIPGNNISSQWLDANSEGRNLNDFIFNYLNDRILELFYGVTFTDSIDLYRKEHVEVDVDIPITNPSLVARLADQKPQLLNCTDIELRSAEKRGLLCILEEESLFPGATDDSFYERIFMHLDDNRLIRRCSRPREFIVNHGVGNNPVAYTVNGWVKAAQPGHSDGTILSLLQISKNQAISNLFSPFDMSDTESAQLRRVTQAIKMGAARMQFPAGFFANIFDQANYIVSFARRSGGIHFVHCLRPLTTVSLSNARKEFLDVPFVRSQLKSLLLVDAARMYTRGNQLSCYTLLSLYEKQVIGFIITCGKNER</sequence>
<dbReference type="Gene3D" id="1.10.10.820">
    <property type="match status" value="1"/>
</dbReference>
<keyword evidence="4 6" id="KW-0505">Motor protein</keyword>
<dbReference type="EMBL" id="JBGFUD010006679">
    <property type="protein sequence ID" value="MFH4981143.1"/>
    <property type="molecule type" value="Genomic_DNA"/>
</dbReference>
<keyword evidence="10" id="KW-1185">Reference proteome</keyword>
<keyword evidence="3 6" id="KW-0518">Myosin</keyword>
<dbReference type="InterPro" id="IPR036961">
    <property type="entry name" value="Kinesin_motor_dom_sf"/>
</dbReference>
<evidence type="ECO:0000313" key="9">
    <source>
        <dbReference type="EMBL" id="MFH4981143.1"/>
    </source>
</evidence>
<proteinExistence type="inferred from homology"/>
<evidence type="ECO:0000256" key="7">
    <source>
        <dbReference type="SAM" id="MobiDB-lite"/>
    </source>
</evidence>
<dbReference type="Proteomes" id="UP001608902">
    <property type="component" value="Unassembled WGS sequence"/>
</dbReference>
<evidence type="ECO:0000256" key="6">
    <source>
        <dbReference type="PROSITE-ProRule" id="PRU00782"/>
    </source>
</evidence>
<keyword evidence="1 6" id="KW-0547">Nucleotide-binding</keyword>
<name>A0ABD6EMF9_9BILA</name>
<feature type="compositionally biased region" description="Low complexity" evidence="7">
    <location>
        <begin position="39"/>
        <end position="49"/>
    </location>
</feature>
<feature type="region of interest" description="Disordered" evidence="7">
    <location>
        <begin position="26"/>
        <end position="51"/>
    </location>
</feature>
<dbReference type="GO" id="GO:0003779">
    <property type="term" value="F:actin binding"/>
    <property type="evidence" value="ECO:0007669"/>
    <property type="project" value="UniProtKB-KW"/>
</dbReference>
<dbReference type="Gene3D" id="3.40.850.10">
    <property type="entry name" value="Kinesin motor domain"/>
    <property type="match status" value="1"/>
</dbReference>
<dbReference type="SUPFAM" id="SSF52540">
    <property type="entry name" value="P-loop containing nucleoside triphosphate hydrolases"/>
    <property type="match status" value="1"/>
</dbReference>
<dbReference type="Pfam" id="PF24556">
    <property type="entry name" value="SH3_Myosin-XVIIIa"/>
    <property type="match status" value="1"/>
</dbReference>
<evidence type="ECO:0000259" key="8">
    <source>
        <dbReference type="PROSITE" id="PS51456"/>
    </source>
</evidence>
<feature type="binding site" evidence="6">
    <location>
        <begin position="198"/>
        <end position="205"/>
    </location>
    <ligand>
        <name>ATP</name>
        <dbReference type="ChEBI" id="CHEBI:30616"/>
    </ligand>
</feature>
<evidence type="ECO:0000313" key="10">
    <source>
        <dbReference type="Proteomes" id="UP001608902"/>
    </source>
</evidence>
<evidence type="ECO:0000256" key="2">
    <source>
        <dbReference type="ARBA" id="ARBA00022840"/>
    </source>
</evidence>
<keyword evidence="2 6" id="KW-0067">ATP-binding</keyword>
<comment type="caution">
    <text evidence="6">Lacks conserved residue(s) required for the propagation of feature annotation.</text>
</comment>
<evidence type="ECO:0000256" key="3">
    <source>
        <dbReference type="ARBA" id="ARBA00023123"/>
    </source>
</evidence>
<accession>A0ABD6EMF9</accession>
<dbReference type="InterPro" id="IPR057772">
    <property type="entry name" value="SH3_Myo18a"/>
</dbReference>
<feature type="compositionally biased region" description="Basic and acidic residues" evidence="7">
    <location>
        <begin position="26"/>
        <end position="36"/>
    </location>
</feature>
<dbReference type="GO" id="GO:0016459">
    <property type="term" value="C:myosin complex"/>
    <property type="evidence" value="ECO:0007669"/>
    <property type="project" value="UniProtKB-KW"/>
</dbReference>
<dbReference type="GO" id="GO:0003774">
    <property type="term" value="F:cytoskeletal motor activity"/>
    <property type="evidence" value="ECO:0007669"/>
    <property type="project" value="UniProtKB-UniRule"/>
</dbReference>
<dbReference type="Pfam" id="PF00063">
    <property type="entry name" value="Myosin_head"/>
    <property type="match status" value="1"/>
</dbReference>
<dbReference type="InterPro" id="IPR001609">
    <property type="entry name" value="Myosin_head_motor_dom-like"/>
</dbReference>
<organism evidence="9 10">
    <name type="scientific">Gnathostoma spinigerum</name>
    <dbReference type="NCBI Taxonomy" id="75299"/>
    <lineage>
        <taxon>Eukaryota</taxon>
        <taxon>Metazoa</taxon>
        <taxon>Ecdysozoa</taxon>
        <taxon>Nematoda</taxon>
        <taxon>Chromadorea</taxon>
        <taxon>Rhabditida</taxon>
        <taxon>Spirurina</taxon>
        <taxon>Gnathostomatomorpha</taxon>
        <taxon>Gnathostomatoidea</taxon>
        <taxon>Gnathostomatidae</taxon>
        <taxon>Gnathostoma</taxon>
    </lineage>
</organism>
<dbReference type="SMART" id="SM00242">
    <property type="entry name" value="MYSc"/>
    <property type="match status" value="1"/>
</dbReference>
<dbReference type="Gene3D" id="1.20.120.720">
    <property type="entry name" value="Myosin VI head, motor domain, U50 subdomain"/>
    <property type="match status" value="1"/>
</dbReference>
<comment type="caution">
    <text evidence="9">The sequence shown here is derived from an EMBL/GenBank/DDBJ whole genome shotgun (WGS) entry which is preliminary data.</text>
</comment>
<dbReference type="InterPro" id="IPR027417">
    <property type="entry name" value="P-loop_NTPase"/>
</dbReference>
<evidence type="ECO:0000256" key="4">
    <source>
        <dbReference type="ARBA" id="ARBA00023175"/>
    </source>
</evidence>
<evidence type="ECO:0000256" key="1">
    <source>
        <dbReference type="ARBA" id="ARBA00022741"/>
    </source>
</evidence>
<dbReference type="Gene3D" id="1.20.58.530">
    <property type="match status" value="1"/>
</dbReference>
<gene>
    <name evidence="9" type="ORF">AB6A40_007852</name>
</gene>
<evidence type="ECO:0000256" key="5">
    <source>
        <dbReference type="ARBA" id="ARBA00023203"/>
    </source>
</evidence>
<dbReference type="GO" id="GO:0005524">
    <property type="term" value="F:ATP binding"/>
    <property type="evidence" value="ECO:0007669"/>
    <property type="project" value="UniProtKB-UniRule"/>
</dbReference>
<feature type="domain" description="Myosin motor" evidence="8">
    <location>
        <begin position="105"/>
        <end position="780"/>
    </location>
</feature>
<dbReference type="PROSITE" id="PS51456">
    <property type="entry name" value="MYOSIN_MOTOR"/>
    <property type="match status" value="1"/>
</dbReference>
<dbReference type="AlphaFoldDB" id="A0ABD6EMF9"/>
<dbReference type="PANTHER" id="PTHR13140:SF706">
    <property type="entry name" value="DILUTE CLASS UNCONVENTIONAL MYOSIN, ISOFORM C"/>
    <property type="match status" value="1"/>
</dbReference>
<dbReference type="PRINTS" id="PR00193">
    <property type="entry name" value="MYOSINHEAVY"/>
</dbReference>
<keyword evidence="5 6" id="KW-0009">Actin-binding</keyword>